<dbReference type="InterPro" id="IPR001163">
    <property type="entry name" value="Sm_dom_euk/arc"/>
</dbReference>
<dbReference type="EMBL" id="CAJHNJ030000010">
    <property type="protein sequence ID" value="CAG9107782.1"/>
    <property type="molecule type" value="Genomic_DNA"/>
</dbReference>
<gene>
    <name evidence="2" type="ORF">PLXY2_LOCUS3896</name>
</gene>
<proteinExistence type="predicted"/>
<evidence type="ECO:0000313" key="3">
    <source>
        <dbReference type="Proteomes" id="UP000653454"/>
    </source>
</evidence>
<dbReference type="Proteomes" id="UP000653454">
    <property type="component" value="Unassembled WGS sequence"/>
</dbReference>
<dbReference type="InterPro" id="IPR010920">
    <property type="entry name" value="LSM_dom_sf"/>
</dbReference>
<name>A0A8S4DX23_PLUXY</name>
<reference evidence="2" key="1">
    <citation type="submission" date="2020-11" db="EMBL/GenBank/DDBJ databases">
        <authorList>
            <person name="Whiteford S."/>
        </authorList>
    </citation>
    <scope>NUCLEOTIDE SEQUENCE</scope>
</reference>
<dbReference type="CDD" id="cd01733">
    <property type="entry name" value="LSm10"/>
    <property type="match status" value="1"/>
</dbReference>
<keyword evidence="3" id="KW-1185">Reference proteome</keyword>
<dbReference type="AlphaFoldDB" id="A0A8S4DX23"/>
<dbReference type="InterPro" id="IPR047575">
    <property type="entry name" value="Sm"/>
</dbReference>
<feature type="domain" description="Sm" evidence="1">
    <location>
        <begin position="17"/>
        <end position="89"/>
    </location>
</feature>
<dbReference type="PROSITE" id="PS52002">
    <property type="entry name" value="SM"/>
    <property type="match status" value="1"/>
</dbReference>
<dbReference type="GO" id="GO:0016604">
    <property type="term" value="C:nuclear body"/>
    <property type="evidence" value="ECO:0007669"/>
    <property type="project" value="TreeGrafter"/>
</dbReference>
<dbReference type="GO" id="GO:0071254">
    <property type="term" value="C:cytoplasmic U snRNP body"/>
    <property type="evidence" value="ECO:0007669"/>
    <property type="project" value="TreeGrafter"/>
</dbReference>
<protein>
    <submittedName>
        <fullName evidence="2">(diamondback moth) hypothetical protein</fullName>
    </submittedName>
</protein>
<dbReference type="PANTHER" id="PTHR21196">
    <property type="entry name" value="U7 SNRNA-ASSOCIATED SM-LIKE PROTEIN LSM10"/>
    <property type="match status" value="1"/>
</dbReference>
<dbReference type="InterPro" id="IPR052840">
    <property type="entry name" value="U7_snRNA_Sm-like"/>
</dbReference>
<dbReference type="GO" id="GO:0071208">
    <property type="term" value="F:histone pre-mRNA DCP binding"/>
    <property type="evidence" value="ECO:0007669"/>
    <property type="project" value="TreeGrafter"/>
</dbReference>
<dbReference type="SUPFAM" id="SSF50182">
    <property type="entry name" value="Sm-like ribonucleoproteins"/>
    <property type="match status" value="1"/>
</dbReference>
<dbReference type="GO" id="GO:0006398">
    <property type="term" value="P:mRNA 3'-end processing by stem-loop binding and cleavage"/>
    <property type="evidence" value="ECO:0007669"/>
    <property type="project" value="TreeGrafter"/>
</dbReference>
<evidence type="ECO:0000259" key="1">
    <source>
        <dbReference type="PROSITE" id="PS52002"/>
    </source>
</evidence>
<accession>A0A8S4DX23</accession>
<evidence type="ECO:0000313" key="2">
    <source>
        <dbReference type="EMBL" id="CAG9107782.1"/>
    </source>
</evidence>
<organism evidence="2 3">
    <name type="scientific">Plutella xylostella</name>
    <name type="common">Diamondback moth</name>
    <name type="synonym">Plutella maculipennis</name>
    <dbReference type="NCBI Taxonomy" id="51655"/>
    <lineage>
        <taxon>Eukaryota</taxon>
        <taxon>Metazoa</taxon>
        <taxon>Ecdysozoa</taxon>
        <taxon>Arthropoda</taxon>
        <taxon>Hexapoda</taxon>
        <taxon>Insecta</taxon>
        <taxon>Pterygota</taxon>
        <taxon>Neoptera</taxon>
        <taxon>Endopterygota</taxon>
        <taxon>Lepidoptera</taxon>
        <taxon>Glossata</taxon>
        <taxon>Ditrysia</taxon>
        <taxon>Yponomeutoidea</taxon>
        <taxon>Plutellidae</taxon>
        <taxon>Plutella</taxon>
    </lineage>
</organism>
<dbReference type="SMART" id="SM00651">
    <property type="entry name" value="Sm"/>
    <property type="match status" value="1"/>
</dbReference>
<comment type="caution">
    <text evidence="2">The sequence shown here is derived from an EMBL/GenBank/DDBJ whole genome shotgun (WGS) entry which is preliminary data.</text>
</comment>
<dbReference type="Pfam" id="PF01423">
    <property type="entry name" value="LSM"/>
    <property type="match status" value="1"/>
</dbReference>
<dbReference type="GO" id="GO:0071209">
    <property type="term" value="F:U7 snRNA binding"/>
    <property type="evidence" value="ECO:0007669"/>
    <property type="project" value="TreeGrafter"/>
</dbReference>
<dbReference type="PANTHER" id="PTHR21196:SF1">
    <property type="entry name" value="U7 SNRNA-ASSOCIATED SM-LIKE PROTEIN LSM10"/>
    <property type="match status" value="1"/>
</dbReference>
<dbReference type="Gene3D" id="2.30.30.100">
    <property type="match status" value="1"/>
</dbReference>
<sequence>MDKFVGNSKEKFFYHNTLLCLVKAMQGKNICVDLRNDSYVCGLVNAVDGFMNISFENAVYCDPQGNEFQFEHIFIHGRNIRYVHVPEETTILSTIKNELIKKKPAVPSKPPEKSRKAKKALQQHMATVALIKSGNAK</sequence>